<dbReference type="InterPro" id="IPR006015">
    <property type="entry name" value="Universal_stress_UspA"/>
</dbReference>
<evidence type="ECO:0000256" key="1">
    <source>
        <dbReference type="ARBA" id="ARBA00008791"/>
    </source>
</evidence>
<dbReference type="InterPro" id="IPR006016">
    <property type="entry name" value="UspA"/>
</dbReference>
<proteinExistence type="inferred from homology"/>
<accession>A0ABV5X0A1</accession>
<comment type="caution">
    <text evidence="3">The sequence shown here is derived from an EMBL/GenBank/DDBJ whole genome shotgun (WGS) entry which is preliminary data.</text>
</comment>
<comment type="similarity">
    <text evidence="1">Belongs to the universal stress protein A family.</text>
</comment>
<evidence type="ECO:0000313" key="3">
    <source>
        <dbReference type="EMBL" id="MFB9775369.1"/>
    </source>
</evidence>
<protein>
    <submittedName>
        <fullName evidence="3">Universal stress protein</fullName>
    </submittedName>
</protein>
<dbReference type="PANTHER" id="PTHR46268:SF6">
    <property type="entry name" value="UNIVERSAL STRESS PROTEIN UP12"/>
    <property type="match status" value="1"/>
</dbReference>
<keyword evidence="4" id="KW-1185">Reference proteome</keyword>
<feature type="domain" description="UspA" evidence="2">
    <location>
        <begin position="15"/>
        <end position="145"/>
    </location>
</feature>
<name>A0ABV5X0A1_9MICO</name>
<sequence>MSETEAGAMQINGDIIVGVDGSETSCEAAAWALKESRRSGQPLRLVSVASAAHPASADHAAARTAAEEALASTGQRLTELMAGQERPAAFSTEVHDGDPAEVMAELSEEAGLLVIGHHGSDQPATGRIGTVSAGVPGHALSPVLIHRAVRGSEFDSVDVHPRGETGVVVGLDTSDYSGVAALNAASYAVDTNANLHIIVGTAPLDGDELARAQTELDMTWLRSHFPGLRVDAAYHDAEPVELLIEQSRTADMLVMGKRGLGRFASMLAQLGRTTSRVLPAAECSLLVVPFRDDPKLADRRIAD</sequence>
<gene>
    <name evidence="3" type="ORF">ACFFN1_02920</name>
</gene>
<dbReference type="RefSeq" id="WP_376838440.1">
    <property type="nucleotide sequence ID" value="NZ_JBHMAU010000025.1"/>
</dbReference>
<dbReference type="Pfam" id="PF00582">
    <property type="entry name" value="Usp"/>
    <property type="match status" value="2"/>
</dbReference>
<feature type="domain" description="UspA" evidence="2">
    <location>
        <begin position="167"/>
        <end position="289"/>
    </location>
</feature>
<dbReference type="InterPro" id="IPR014729">
    <property type="entry name" value="Rossmann-like_a/b/a_fold"/>
</dbReference>
<dbReference type="EMBL" id="JBHMAU010000025">
    <property type="protein sequence ID" value="MFB9775369.1"/>
    <property type="molecule type" value="Genomic_DNA"/>
</dbReference>
<dbReference type="SUPFAM" id="SSF52402">
    <property type="entry name" value="Adenine nucleotide alpha hydrolases-like"/>
    <property type="match status" value="2"/>
</dbReference>
<reference evidence="3 4" key="1">
    <citation type="submission" date="2024-09" db="EMBL/GenBank/DDBJ databases">
        <authorList>
            <person name="Sun Q."/>
            <person name="Mori K."/>
        </authorList>
    </citation>
    <scope>NUCLEOTIDE SEQUENCE [LARGE SCALE GENOMIC DNA]</scope>
    <source>
        <strain evidence="3 4">JCM 11683</strain>
    </source>
</reference>
<dbReference type="Gene3D" id="3.40.50.620">
    <property type="entry name" value="HUPs"/>
    <property type="match status" value="2"/>
</dbReference>
<organism evidence="3 4">
    <name type="scientific">Brevibacterium otitidis</name>
    <dbReference type="NCBI Taxonomy" id="53364"/>
    <lineage>
        <taxon>Bacteria</taxon>
        <taxon>Bacillati</taxon>
        <taxon>Actinomycetota</taxon>
        <taxon>Actinomycetes</taxon>
        <taxon>Micrococcales</taxon>
        <taxon>Brevibacteriaceae</taxon>
        <taxon>Brevibacterium</taxon>
    </lineage>
</organism>
<dbReference type="PRINTS" id="PR01438">
    <property type="entry name" value="UNVRSLSTRESS"/>
</dbReference>
<evidence type="ECO:0000313" key="4">
    <source>
        <dbReference type="Proteomes" id="UP001589707"/>
    </source>
</evidence>
<dbReference type="PANTHER" id="PTHR46268">
    <property type="entry name" value="STRESS RESPONSE PROTEIN NHAX"/>
    <property type="match status" value="1"/>
</dbReference>
<dbReference type="Proteomes" id="UP001589707">
    <property type="component" value="Unassembled WGS sequence"/>
</dbReference>
<evidence type="ECO:0000259" key="2">
    <source>
        <dbReference type="Pfam" id="PF00582"/>
    </source>
</evidence>